<dbReference type="STRING" id="112090.W4FIT7"/>
<reference evidence="3 4" key="2">
    <citation type="submission" date="2018-07" db="EMBL/GenBank/DDBJ databases">
        <title>Annotation of Aphanomyces astaci genome assembly.</title>
        <authorList>
            <person name="Studholme D.J."/>
        </authorList>
    </citation>
    <scope>NUCLEOTIDE SEQUENCE [LARGE SCALE GENOMIC DNA]</scope>
    <source>
        <strain evidence="3">Pc</strain>
    </source>
</reference>
<sequence>MFVYVTVLATLTNHLPMSSPSPRNKAASPVNKADYMAENMVESVPTAVPVDPSTVPMHPGVDHNGLVVGRWKADVFGCFTDCVPNCLMASCCPCVSLAQTVHRIGMYTFTNALLVFGALYVATSVLSILQSSSMSSTVVYNRSGWVVYSTTSTIWSWISLCVQILSIVLIMVIRKRFRITFQIPGSDCDDCCCSFFCSCCVMAQMATHAEAYTPHECTFGPKDTLAGYQF</sequence>
<proteinExistence type="predicted"/>
<dbReference type="RefSeq" id="XP_009843722.1">
    <property type="nucleotide sequence ID" value="XM_009845420.1"/>
</dbReference>
<dbReference type="EMBL" id="KI913206">
    <property type="protein sequence ID" value="ETV66746.1"/>
    <property type="molecule type" value="Genomic_DNA"/>
</dbReference>
<dbReference type="InterPro" id="IPR006461">
    <property type="entry name" value="PLAC_motif_containing"/>
</dbReference>
<evidence type="ECO:0000313" key="4">
    <source>
        <dbReference type="Proteomes" id="UP000284702"/>
    </source>
</evidence>
<gene>
    <name evidence="3" type="ORF">B5M09_008222</name>
    <name evidence="2" type="ORF">H257_16839</name>
</gene>
<dbReference type="NCBIfam" id="TIGR01571">
    <property type="entry name" value="A_thal_Cys_rich"/>
    <property type="match status" value="1"/>
</dbReference>
<dbReference type="EMBL" id="MZMZ02002156">
    <property type="protein sequence ID" value="RQM27081.1"/>
    <property type="molecule type" value="Genomic_DNA"/>
</dbReference>
<feature type="transmembrane region" description="Helical" evidence="1">
    <location>
        <begin position="112"/>
        <end position="134"/>
    </location>
</feature>
<keyword evidence="1" id="KW-1133">Transmembrane helix</keyword>
<evidence type="ECO:0000313" key="2">
    <source>
        <dbReference type="EMBL" id="ETV66746.1"/>
    </source>
</evidence>
<accession>W4FIT7</accession>
<name>W4FIT7_APHAT</name>
<evidence type="ECO:0000256" key="1">
    <source>
        <dbReference type="SAM" id="Phobius"/>
    </source>
</evidence>
<dbReference type="GeneID" id="20818835"/>
<dbReference type="Pfam" id="PF04749">
    <property type="entry name" value="PLAC8"/>
    <property type="match status" value="1"/>
</dbReference>
<dbReference type="AlphaFoldDB" id="W4FIT7"/>
<keyword evidence="1" id="KW-0812">Transmembrane</keyword>
<reference evidence="2" key="1">
    <citation type="submission" date="2013-12" db="EMBL/GenBank/DDBJ databases">
        <title>The Genome Sequence of Aphanomyces astaci APO3.</title>
        <authorList>
            <consortium name="The Broad Institute Genomics Platform"/>
            <person name="Russ C."/>
            <person name="Tyler B."/>
            <person name="van West P."/>
            <person name="Dieguez-Uribeondo J."/>
            <person name="Young S.K."/>
            <person name="Zeng Q."/>
            <person name="Gargeya S."/>
            <person name="Fitzgerald M."/>
            <person name="Abouelleil A."/>
            <person name="Alvarado L."/>
            <person name="Chapman S.B."/>
            <person name="Gainer-Dewar J."/>
            <person name="Goldberg J."/>
            <person name="Griggs A."/>
            <person name="Gujja S."/>
            <person name="Hansen M."/>
            <person name="Howarth C."/>
            <person name="Imamovic A."/>
            <person name="Ireland A."/>
            <person name="Larimer J."/>
            <person name="McCowan C."/>
            <person name="Murphy C."/>
            <person name="Pearson M."/>
            <person name="Poon T.W."/>
            <person name="Priest M."/>
            <person name="Roberts A."/>
            <person name="Saif S."/>
            <person name="Shea T."/>
            <person name="Sykes S."/>
            <person name="Wortman J."/>
            <person name="Nusbaum C."/>
            <person name="Birren B."/>
        </authorList>
    </citation>
    <scope>NUCLEOTIDE SEQUENCE [LARGE SCALE GENOMIC DNA]</scope>
    <source>
        <strain evidence="2">APO3</strain>
    </source>
</reference>
<keyword evidence="4" id="KW-1185">Reference proteome</keyword>
<feature type="transmembrane region" description="Helical" evidence="1">
    <location>
        <begin position="154"/>
        <end position="173"/>
    </location>
</feature>
<dbReference type="PANTHER" id="PTHR15907">
    <property type="entry name" value="DUF614 FAMILY PROTEIN-RELATED"/>
    <property type="match status" value="1"/>
</dbReference>
<evidence type="ECO:0000313" key="3">
    <source>
        <dbReference type="EMBL" id="RQM27081.1"/>
    </source>
</evidence>
<dbReference type="OrthoDB" id="1045822at2759"/>
<dbReference type="Proteomes" id="UP000284702">
    <property type="component" value="Unassembled WGS sequence"/>
</dbReference>
<protein>
    <recommendedName>
        <fullName evidence="5">PLAC8 family protein</fullName>
    </recommendedName>
</protein>
<keyword evidence="1" id="KW-0472">Membrane</keyword>
<evidence type="ECO:0008006" key="5">
    <source>
        <dbReference type="Google" id="ProtNLM"/>
    </source>
</evidence>
<dbReference type="VEuPathDB" id="FungiDB:H257_16839"/>
<organism evidence="2">
    <name type="scientific">Aphanomyces astaci</name>
    <name type="common">Crayfish plague agent</name>
    <dbReference type="NCBI Taxonomy" id="112090"/>
    <lineage>
        <taxon>Eukaryota</taxon>
        <taxon>Sar</taxon>
        <taxon>Stramenopiles</taxon>
        <taxon>Oomycota</taxon>
        <taxon>Saprolegniomycetes</taxon>
        <taxon>Saprolegniales</taxon>
        <taxon>Verrucalvaceae</taxon>
        <taxon>Aphanomyces</taxon>
    </lineage>
</organism>